<evidence type="ECO:0000256" key="2">
    <source>
        <dbReference type="ARBA" id="ARBA00006464"/>
    </source>
</evidence>
<evidence type="ECO:0000256" key="1">
    <source>
        <dbReference type="ARBA" id="ARBA00004141"/>
    </source>
</evidence>
<comment type="similarity">
    <text evidence="2">Belongs to the bacterial sugar transferase family.</text>
</comment>
<dbReference type="Proteomes" id="UP000199470">
    <property type="component" value="Unassembled WGS sequence"/>
</dbReference>
<dbReference type="InterPro" id="IPR017464">
    <property type="entry name" value="Sugar_tfrase_EpsB_2"/>
</dbReference>
<evidence type="ECO:0000256" key="4">
    <source>
        <dbReference type="ARBA" id="ARBA00022692"/>
    </source>
</evidence>
<proteinExistence type="inferred from homology"/>
<dbReference type="InterPro" id="IPR017475">
    <property type="entry name" value="EPS_sugar_tfrase"/>
</dbReference>
<protein>
    <submittedName>
        <fullName evidence="9">Sugar transferase, PEP-CTERM system associated/exopolysaccharide biosynthesis polyprenyl glycosylphosphotransferase</fullName>
    </submittedName>
</protein>
<dbReference type="STRING" id="758825.SAMN02982985_04165"/>
<dbReference type="NCBIfam" id="TIGR03013">
    <property type="entry name" value="EpsB_2"/>
    <property type="match status" value="1"/>
</dbReference>
<dbReference type="AlphaFoldDB" id="A0A1I4R4M3"/>
<dbReference type="InterPro" id="IPR003362">
    <property type="entry name" value="Bact_transf"/>
</dbReference>
<reference evidence="9 10" key="1">
    <citation type="submission" date="2016-10" db="EMBL/GenBank/DDBJ databases">
        <authorList>
            <person name="de Groot N.N."/>
        </authorList>
    </citation>
    <scope>NUCLEOTIDE SEQUENCE [LARGE SCALE GENOMIC DNA]</scope>
    <source>
        <strain evidence="9 10">ATCC 43154</strain>
    </source>
</reference>
<dbReference type="EMBL" id="FOTW01000021">
    <property type="protein sequence ID" value="SFM47075.1"/>
    <property type="molecule type" value="Genomic_DNA"/>
</dbReference>
<dbReference type="GO" id="GO:0016020">
    <property type="term" value="C:membrane"/>
    <property type="evidence" value="ECO:0007669"/>
    <property type="project" value="UniProtKB-SubCell"/>
</dbReference>
<feature type="transmembrane region" description="Helical" evidence="7">
    <location>
        <begin position="126"/>
        <end position="146"/>
    </location>
</feature>
<feature type="transmembrane region" description="Helical" evidence="7">
    <location>
        <begin position="288"/>
        <end position="310"/>
    </location>
</feature>
<keyword evidence="4 7" id="KW-0812">Transmembrane</keyword>
<feature type="domain" description="Bacterial sugar transferase" evidence="8">
    <location>
        <begin position="286"/>
        <end position="469"/>
    </location>
</feature>
<dbReference type="PANTHER" id="PTHR30576">
    <property type="entry name" value="COLANIC BIOSYNTHESIS UDP-GLUCOSE LIPID CARRIER TRANSFERASE"/>
    <property type="match status" value="1"/>
</dbReference>
<keyword evidence="3 9" id="KW-0808">Transferase</keyword>
<name>A0A1I4R4M3_9BURK</name>
<accession>A0A1I4R4M3</accession>
<keyword evidence="6 7" id="KW-0472">Membrane</keyword>
<dbReference type="GO" id="GO:0016780">
    <property type="term" value="F:phosphotransferase activity, for other substituted phosphate groups"/>
    <property type="evidence" value="ECO:0007669"/>
    <property type="project" value="TreeGrafter"/>
</dbReference>
<evidence type="ECO:0000259" key="8">
    <source>
        <dbReference type="Pfam" id="PF02397"/>
    </source>
</evidence>
<gene>
    <name evidence="9" type="ORF">SAMN02982985_04165</name>
</gene>
<keyword evidence="10" id="KW-1185">Reference proteome</keyword>
<sequence>MMEAPPAGGGGEAVVIRIFHHYVSRMAFTLLLLELLILLSAASGASLMWLDGHRGGAAGNPWLSALAFALVLLFSMSTLGMYQHHPRGDLRHNLVRIMPSFALGFALLSVLVQLVPAIHFGRAGSLVFGLGALGVLLARLVVYTSARSGMLEERLILVGDGAIARECVELAAERLGLHRFNVVGCVAVAGEPRCVAPGLLLPAGQSLLSLARQHEAREIVVTVADRRNGTFPVRQLLECALGGVAVTDAAAFFEREACQIRIDSLQPSYLIFGGGFDQSFLRAGVKRAFDLLASGAICLLSLPVMLLAALCVRAEDGGPVFYQQERVGLHGRVFRVLKFRSMRVDAEGDGKPAWAAADDPRATRVGHWIRKLRIDELPQMLNVFKGEMSFVGPRPERGFFVEQLCRDVAYYNVRHSIKPGITGLAQVRYQYGASVDDAVRKLQYDLYYVKNNSLFLDLLILVDTVQVVLFGKGGR</sequence>
<feature type="transmembrane region" description="Helical" evidence="7">
    <location>
        <begin position="94"/>
        <end position="114"/>
    </location>
</feature>
<dbReference type="Pfam" id="PF02397">
    <property type="entry name" value="Bac_transf"/>
    <property type="match status" value="1"/>
</dbReference>
<evidence type="ECO:0000313" key="10">
    <source>
        <dbReference type="Proteomes" id="UP000199470"/>
    </source>
</evidence>
<organism evidence="9 10">
    <name type="scientific">Rugamonas rubra</name>
    <dbReference type="NCBI Taxonomy" id="758825"/>
    <lineage>
        <taxon>Bacteria</taxon>
        <taxon>Pseudomonadati</taxon>
        <taxon>Pseudomonadota</taxon>
        <taxon>Betaproteobacteria</taxon>
        <taxon>Burkholderiales</taxon>
        <taxon>Oxalobacteraceae</taxon>
        <taxon>Telluria group</taxon>
        <taxon>Rugamonas</taxon>
    </lineage>
</organism>
<evidence type="ECO:0000256" key="7">
    <source>
        <dbReference type="SAM" id="Phobius"/>
    </source>
</evidence>
<feature type="transmembrane region" description="Helical" evidence="7">
    <location>
        <begin position="62"/>
        <end position="82"/>
    </location>
</feature>
<dbReference type="PANTHER" id="PTHR30576:SF0">
    <property type="entry name" value="UNDECAPRENYL-PHOSPHATE N-ACETYLGALACTOSAMINYL 1-PHOSPHATE TRANSFERASE-RELATED"/>
    <property type="match status" value="1"/>
</dbReference>
<dbReference type="NCBIfam" id="TIGR03025">
    <property type="entry name" value="EPS_sugtrans"/>
    <property type="match status" value="1"/>
</dbReference>
<evidence type="ECO:0000256" key="5">
    <source>
        <dbReference type="ARBA" id="ARBA00022989"/>
    </source>
</evidence>
<feature type="transmembrane region" description="Helical" evidence="7">
    <location>
        <begin position="27"/>
        <end position="50"/>
    </location>
</feature>
<evidence type="ECO:0000256" key="6">
    <source>
        <dbReference type="ARBA" id="ARBA00023136"/>
    </source>
</evidence>
<evidence type="ECO:0000313" key="9">
    <source>
        <dbReference type="EMBL" id="SFM47075.1"/>
    </source>
</evidence>
<keyword evidence="5 7" id="KW-1133">Transmembrane helix</keyword>
<comment type="subcellular location">
    <subcellularLocation>
        <location evidence="1">Membrane</location>
        <topology evidence="1">Multi-pass membrane protein</topology>
    </subcellularLocation>
</comment>
<evidence type="ECO:0000256" key="3">
    <source>
        <dbReference type="ARBA" id="ARBA00022679"/>
    </source>
</evidence>